<evidence type="ECO:0000313" key="3">
    <source>
        <dbReference type="EMBL" id="PAU96988.1"/>
    </source>
</evidence>
<dbReference type="AlphaFoldDB" id="A0A2A2GI15"/>
<dbReference type="Proteomes" id="UP000218023">
    <property type="component" value="Unassembled WGS sequence"/>
</dbReference>
<dbReference type="PANTHER" id="PTHR35562:SF2">
    <property type="entry name" value="DNA ENDONUCLEASE SMRA-RELATED"/>
    <property type="match status" value="1"/>
</dbReference>
<evidence type="ECO:0000259" key="2">
    <source>
        <dbReference type="PROSITE" id="PS50828"/>
    </source>
</evidence>
<feature type="region of interest" description="Disordered" evidence="1">
    <location>
        <begin position="27"/>
        <end position="59"/>
    </location>
</feature>
<evidence type="ECO:0000313" key="4">
    <source>
        <dbReference type="Proteomes" id="UP000218023"/>
    </source>
</evidence>
<gene>
    <name evidence="3" type="ORF">CK240_10840</name>
</gene>
<proteinExistence type="predicted"/>
<dbReference type="InterPro" id="IPR002625">
    <property type="entry name" value="Smr_dom"/>
</dbReference>
<dbReference type="EMBL" id="NSJZ01000008">
    <property type="protein sequence ID" value="PAU96988.1"/>
    <property type="molecule type" value="Genomic_DNA"/>
</dbReference>
<dbReference type="SUPFAM" id="SSF160443">
    <property type="entry name" value="SMR domain-like"/>
    <property type="match status" value="1"/>
</dbReference>
<comment type="caution">
    <text evidence="3">The sequence shown here is derived from an EMBL/GenBank/DDBJ whole genome shotgun (WGS) entry which is preliminary data.</text>
</comment>
<protein>
    <submittedName>
        <fullName evidence="3">DNA mismatch repair protein MutS</fullName>
    </submittedName>
</protein>
<keyword evidence="4" id="KW-1185">Reference proteome</keyword>
<dbReference type="InterPro" id="IPR036063">
    <property type="entry name" value="Smr_dom_sf"/>
</dbReference>
<sequence length="209" mass="22246">MARRGRGGLSEDDKALWAQVARSVTPMAAAERGRLAPPPADPPRAPSPSSPPVSAPRLALPEDFGLGRHAAPARVHVAHLPTPAERLAAQPLRMDARTHRSLIRGKLRPDARIDLHGMTLAVAKAELTGFILRAQAAGHRLVLVITGKGKGDHGPLPVRSGALRHEVPYWLHMAPVAQVVLQVVPAHVRHGGGGAYYVYLRRPRGAGGP</sequence>
<dbReference type="SMART" id="SM00463">
    <property type="entry name" value="SMR"/>
    <property type="match status" value="1"/>
</dbReference>
<dbReference type="PANTHER" id="PTHR35562">
    <property type="entry name" value="DNA ENDONUCLEASE SMRA-RELATED"/>
    <property type="match status" value="1"/>
</dbReference>
<evidence type="ECO:0000256" key="1">
    <source>
        <dbReference type="SAM" id="MobiDB-lite"/>
    </source>
</evidence>
<organism evidence="3 4">
    <name type="scientific">Paracoccus salipaludis</name>
    <dbReference type="NCBI Taxonomy" id="2032623"/>
    <lineage>
        <taxon>Bacteria</taxon>
        <taxon>Pseudomonadati</taxon>
        <taxon>Pseudomonadota</taxon>
        <taxon>Alphaproteobacteria</taxon>
        <taxon>Rhodobacterales</taxon>
        <taxon>Paracoccaceae</taxon>
        <taxon>Paracoccus</taxon>
    </lineage>
</organism>
<dbReference type="Gene3D" id="3.30.1370.110">
    <property type="match status" value="1"/>
</dbReference>
<feature type="compositionally biased region" description="Pro residues" evidence="1">
    <location>
        <begin position="36"/>
        <end position="54"/>
    </location>
</feature>
<dbReference type="Pfam" id="PF01713">
    <property type="entry name" value="Smr"/>
    <property type="match status" value="1"/>
</dbReference>
<name>A0A2A2GI15_9RHOB</name>
<dbReference type="PROSITE" id="PS50828">
    <property type="entry name" value="SMR"/>
    <property type="match status" value="1"/>
</dbReference>
<dbReference type="OrthoDB" id="7165597at2"/>
<dbReference type="RefSeq" id="WP_095640363.1">
    <property type="nucleotide sequence ID" value="NZ_NSJZ01000008.1"/>
</dbReference>
<reference evidence="3 4" key="1">
    <citation type="submission" date="2017-09" db="EMBL/GenBank/DDBJ databases">
        <title>Paracoccus alkalisoli sp. nov., isolated from saline alkaline soil.</title>
        <authorList>
            <person name="Dong X."/>
            <person name="Zhang G."/>
        </authorList>
    </citation>
    <scope>NUCLEOTIDE SEQUENCE [LARGE SCALE GENOMIC DNA]</scope>
    <source>
        <strain evidence="3 4">WN007</strain>
    </source>
</reference>
<accession>A0A2A2GI15</accession>
<feature type="domain" description="Smr" evidence="2">
    <location>
        <begin position="113"/>
        <end position="201"/>
    </location>
</feature>